<reference evidence="4" key="3">
    <citation type="journal article" date="2018" name="Gigascience">
        <title>Genome assembly of the pink ipe (Handroanthus impetiginosus, Bignoniaceae), a highly-valued ecologically keystone neotropical timber forest tree.</title>
        <authorList>
            <person name="Silva-Junior O.B."/>
            <person name="Novaes E."/>
            <person name="Grattapaglia D."/>
            <person name="Collevatti R.G."/>
        </authorList>
    </citation>
    <scope>NUCLEOTIDE SEQUENCE [LARGE SCALE GENOMIC DNA]</scope>
    <source>
        <strain evidence="4">UFG-1</strain>
        <tissue evidence="4">Leaf</tissue>
    </source>
</reference>
<dbReference type="GO" id="GO:0006508">
    <property type="term" value="P:proteolysis"/>
    <property type="evidence" value="ECO:0007669"/>
    <property type="project" value="InterPro"/>
</dbReference>
<evidence type="ECO:0000256" key="1">
    <source>
        <dbReference type="ARBA" id="ARBA00009431"/>
    </source>
</evidence>
<dbReference type="Gene3D" id="3.40.50.1820">
    <property type="entry name" value="alpha/beta hydrolase"/>
    <property type="match status" value="1"/>
</dbReference>
<feature type="chain" id="PRO_5015080135" evidence="2">
    <location>
        <begin position="21"/>
        <end position="119"/>
    </location>
</feature>
<dbReference type="EC" id="3.4.16.6" evidence="4"/>
<keyword evidence="2" id="KW-0732">Signal</keyword>
<evidence type="ECO:0000256" key="2">
    <source>
        <dbReference type="SAM" id="SignalP"/>
    </source>
</evidence>
<name>A0A2G9H4U5_9LAMI</name>
<dbReference type="GO" id="GO:0004185">
    <property type="term" value="F:serine-type carboxypeptidase activity"/>
    <property type="evidence" value="ECO:0007669"/>
    <property type="project" value="UniProtKB-EC"/>
</dbReference>
<feature type="signal peptide" evidence="2">
    <location>
        <begin position="1"/>
        <end position="20"/>
    </location>
</feature>
<dbReference type="AlphaFoldDB" id="A0A2G9H4U5"/>
<reference evidence="5" key="2">
    <citation type="journal article" date="2018" name="Gigascience">
        <title>Genome assembly of the Pink Ipe (Handroanthus impetiginosus, Bignoniaceae), a highly valued, ecologically keystone Neotropical timber forest tree.</title>
        <authorList>
            <person name="Silva-Junior O.B."/>
            <person name="Grattapaglia D."/>
            <person name="Novaes E."/>
            <person name="Collevatti R.G."/>
        </authorList>
    </citation>
    <scope>NUCLEOTIDE SEQUENCE [LARGE SCALE GENOMIC DNA]</scope>
    <source>
        <strain evidence="5">cv. UFG-1</strain>
    </source>
</reference>
<organism evidence="4 5">
    <name type="scientific">Handroanthus impetiginosus</name>
    <dbReference type="NCBI Taxonomy" id="429701"/>
    <lineage>
        <taxon>Eukaryota</taxon>
        <taxon>Viridiplantae</taxon>
        <taxon>Streptophyta</taxon>
        <taxon>Embryophyta</taxon>
        <taxon>Tracheophyta</taxon>
        <taxon>Spermatophyta</taxon>
        <taxon>Magnoliopsida</taxon>
        <taxon>eudicotyledons</taxon>
        <taxon>Gunneridae</taxon>
        <taxon>Pentapetalae</taxon>
        <taxon>asterids</taxon>
        <taxon>lamiids</taxon>
        <taxon>Lamiales</taxon>
        <taxon>Bignoniaceae</taxon>
        <taxon>Crescentiina</taxon>
        <taxon>Tabebuia alliance</taxon>
        <taxon>Handroanthus</taxon>
    </lineage>
</organism>
<keyword evidence="5" id="KW-1185">Reference proteome</keyword>
<keyword evidence="4" id="KW-0378">Hydrolase</keyword>
<evidence type="ECO:0000313" key="3">
    <source>
        <dbReference type="EMBL" id="PIN05224.1"/>
    </source>
</evidence>
<dbReference type="EMBL" id="NKXS01004848">
    <property type="protein sequence ID" value="PIN05224.1"/>
    <property type="molecule type" value="Genomic_DNA"/>
</dbReference>
<keyword evidence="4" id="KW-0121">Carboxypeptidase</keyword>
<dbReference type="Pfam" id="PF00450">
    <property type="entry name" value="Peptidase_S10"/>
    <property type="match status" value="1"/>
</dbReference>
<accession>A0A2G9H4U5</accession>
<dbReference type="EMBL" id="NKXS01002711">
    <property type="protein sequence ID" value="PIN12330.1"/>
    <property type="molecule type" value="Genomic_DNA"/>
</dbReference>
<gene>
    <name evidence="4" type="ORF">CDL12_15064</name>
    <name evidence="3" type="ORF">CDL12_22243</name>
</gene>
<comment type="caution">
    <text evidence="4">The sequence shown here is derived from an EMBL/GenBank/DDBJ whole genome shotgun (WGS) entry which is preliminary data.</text>
</comment>
<sequence length="119" mass="13203">MRGARILLLSLMCLAVSVQSYGGRGFDPFGELTKVQRTKRSADHRSDVPVKYVPVYIENQKGLKEADKILSLPGQPEVSFSQYSGYITVDPNAGRALFYYFAESEDPSTKPLVLWLNGG</sequence>
<dbReference type="InterPro" id="IPR029058">
    <property type="entry name" value="AB_hydrolase_fold"/>
</dbReference>
<dbReference type="InterPro" id="IPR001563">
    <property type="entry name" value="Peptidase_S10"/>
</dbReference>
<protein>
    <submittedName>
        <fullName evidence="4">Carboxypeptidase D</fullName>
        <ecNumber evidence="4">3.4.16.6</ecNumber>
    </submittedName>
</protein>
<reference evidence="4" key="1">
    <citation type="submission" date="2017-07" db="EMBL/GenBank/DDBJ databases">
        <authorList>
            <person name="Sun Z.S."/>
            <person name="Albrecht U."/>
            <person name="Echele G."/>
            <person name="Lee C.C."/>
        </authorList>
    </citation>
    <scope>NUCLEOTIDE SEQUENCE</scope>
    <source>
        <strain evidence="4">UFG-1</strain>
        <tissue evidence="4">Leaf</tissue>
    </source>
</reference>
<evidence type="ECO:0000313" key="5">
    <source>
        <dbReference type="Proteomes" id="UP000231279"/>
    </source>
</evidence>
<keyword evidence="4" id="KW-0645">Protease</keyword>
<dbReference type="SUPFAM" id="SSF53474">
    <property type="entry name" value="alpha/beta-Hydrolases"/>
    <property type="match status" value="1"/>
</dbReference>
<evidence type="ECO:0000313" key="4">
    <source>
        <dbReference type="EMBL" id="PIN12330.1"/>
    </source>
</evidence>
<proteinExistence type="inferred from homology"/>
<dbReference type="Proteomes" id="UP000231279">
    <property type="component" value="Unassembled WGS sequence"/>
</dbReference>
<comment type="similarity">
    <text evidence="1">Belongs to the peptidase S10 family.</text>
</comment>
<dbReference type="OrthoDB" id="909649at2759"/>